<protein>
    <recommendedName>
        <fullName evidence="4">Small ribosomal subunit protein uS9m</fullName>
    </recommendedName>
    <alternativeName>
        <fullName evidence="5">37S ribosomal protein S9, mitochondrial</fullName>
    </alternativeName>
</protein>
<evidence type="ECO:0000313" key="8">
    <source>
        <dbReference type="Proteomes" id="UP000799766"/>
    </source>
</evidence>
<dbReference type="GO" id="GO:0005763">
    <property type="term" value="C:mitochondrial small ribosomal subunit"/>
    <property type="evidence" value="ECO:0007669"/>
    <property type="project" value="TreeGrafter"/>
</dbReference>
<sequence length="323" mass="36097">MELPAAAMRRVWLRSCGAASRPNVFPRGFLSNPASRRKCLSTSSRRSIAAAEIDFDGPQSAPPPSGDSLPERPQGAPVNLDRLRIVPASPSYFTARPNFTDDLLRLRQVLRRYEALPLAPPGSAPKVAWKTFGQYKGTSMEPVKVSRYNLILDVLKRLNQIHPSLVPEEVTEELSKFKRHVDPHAYKPPPPQLDQWGRAMSVGKRKSSVARVWLVEGEGEVLVNNKTLAQAFARVHDRESAIWPLKVTQRIDKYNVWALVHGGGTTGQAEALTLAVAKAMLTHEPLLKPVLRRAGCITRDPRRVERKKPGKLKARKMPAWVKR</sequence>
<name>A0A6A6PDF9_9PEZI</name>
<keyword evidence="8" id="KW-1185">Reference proteome</keyword>
<accession>A0A6A6PDF9</accession>
<organism evidence="7 8">
    <name type="scientific">Lineolata rhizophorae</name>
    <dbReference type="NCBI Taxonomy" id="578093"/>
    <lineage>
        <taxon>Eukaryota</taxon>
        <taxon>Fungi</taxon>
        <taxon>Dikarya</taxon>
        <taxon>Ascomycota</taxon>
        <taxon>Pezizomycotina</taxon>
        <taxon>Dothideomycetes</taxon>
        <taxon>Dothideomycetes incertae sedis</taxon>
        <taxon>Lineolatales</taxon>
        <taxon>Lineolataceae</taxon>
        <taxon>Lineolata</taxon>
    </lineage>
</organism>
<evidence type="ECO:0000313" key="7">
    <source>
        <dbReference type="EMBL" id="KAF2462025.1"/>
    </source>
</evidence>
<evidence type="ECO:0000256" key="2">
    <source>
        <dbReference type="ARBA" id="ARBA00022980"/>
    </source>
</evidence>
<dbReference type="PANTHER" id="PTHR21569:SF1">
    <property type="entry name" value="SMALL RIBOSOMAL SUBUNIT PROTEIN US9M"/>
    <property type="match status" value="1"/>
</dbReference>
<dbReference type="InterPro" id="IPR020568">
    <property type="entry name" value="Ribosomal_Su5_D2-typ_SF"/>
</dbReference>
<dbReference type="GO" id="GO:0003735">
    <property type="term" value="F:structural constituent of ribosome"/>
    <property type="evidence" value="ECO:0007669"/>
    <property type="project" value="InterPro"/>
</dbReference>
<evidence type="ECO:0000256" key="3">
    <source>
        <dbReference type="ARBA" id="ARBA00023274"/>
    </source>
</evidence>
<dbReference type="GO" id="GO:0006412">
    <property type="term" value="P:translation"/>
    <property type="evidence" value="ECO:0007669"/>
    <property type="project" value="InterPro"/>
</dbReference>
<dbReference type="EMBL" id="MU001670">
    <property type="protein sequence ID" value="KAF2462025.1"/>
    <property type="molecule type" value="Genomic_DNA"/>
</dbReference>
<evidence type="ECO:0000256" key="5">
    <source>
        <dbReference type="ARBA" id="ARBA00042623"/>
    </source>
</evidence>
<dbReference type="PANTHER" id="PTHR21569">
    <property type="entry name" value="RIBOSOMAL PROTEIN S9"/>
    <property type="match status" value="1"/>
</dbReference>
<dbReference type="Gene3D" id="3.30.230.10">
    <property type="match status" value="1"/>
</dbReference>
<dbReference type="GO" id="GO:0003723">
    <property type="term" value="F:RNA binding"/>
    <property type="evidence" value="ECO:0007669"/>
    <property type="project" value="TreeGrafter"/>
</dbReference>
<dbReference type="InterPro" id="IPR000754">
    <property type="entry name" value="Ribosomal_uS9"/>
</dbReference>
<dbReference type="InterPro" id="IPR023035">
    <property type="entry name" value="Ribosomal_uS9_bac/plastid"/>
</dbReference>
<dbReference type="NCBIfam" id="NF001099">
    <property type="entry name" value="PRK00132.1"/>
    <property type="match status" value="1"/>
</dbReference>
<evidence type="ECO:0000256" key="1">
    <source>
        <dbReference type="ARBA" id="ARBA00005251"/>
    </source>
</evidence>
<gene>
    <name evidence="7" type="ORF">BDY21DRAFT_330291</name>
</gene>
<dbReference type="FunFam" id="3.30.230.10:FF:000001">
    <property type="entry name" value="30S ribosomal protein S9"/>
    <property type="match status" value="1"/>
</dbReference>
<feature type="region of interest" description="Disordered" evidence="6">
    <location>
        <begin position="52"/>
        <end position="76"/>
    </location>
</feature>
<dbReference type="Pfam" id="PF00380">
    <property type="entry name" value="Ribosomal_S9"/>
    <property type="match status" value="1"/>
</dbReference>
<comment type="similarity">
    <text evidence="1">Belongs to the universal ribosomal protein uS9 family.</text>
</comment>
<dbReference type="Proteomes" id="UP000799766">
    <property type="component" value="Unassembled WGS sequence"/>
</dbReference>
<keyword evidence="2 7" id="KW-0689">Ribosomal protein</keyword>
<reference evidence="7" key="1">
    <citation type="journal article" date="2020" name="Stud. Mycol.">
        <title>101 Dothideomycetes genomes: a test case for predicting lifestyles and emergence of pathogens.</title>
        <authorList>
            <person name="Haridas S."/>
            <person name="Albert R."/>
            <person name="Binder M."/>
            <person name="Bloem J."/>
            <person name="Labutti K."/>
            <person name="Salamov A."/>
            <person name="Andreopoulos B."/>
            <person name="Baker S."/>
            <person name="Barry K."/>
            <person name="Bills G."/>
            <person name="Bluhm B."/>
            <person name="Cannon C."/>
            <person name="Castanera R."/>
            <person name="Culley D."/>
            <person name="Daum C."/>
            <person name="Ezra D."/>
            <person name="Gonzalez J."/>
            <person name="Henrissat B."/>
            <person name="Kuo A."/>
            <person name="Liang C."/>
            <person name="Lipzen A."/>
            <person name="Lutzoni F."/>
            <person name="Magnuson J."/>
            <person name="Mondo S."/>
            <person name="Nolan M."/>
            <person name="Ohm R."/>
            <person name="Pangilinan J."/>
            <person name="Park H.-J."/>
            <person name="Ramirez L."/>
            <person name="Alfaro M."/>
            <person name="Sun H."/>
            <person name="Tritt A."/>
            <person name="Yoshinaga Y."/>
            <person name="Zwiers L.-H."/>
            <person name="Turgeon B."/>
            <person name="Goodwin S."/>
            <person name="Spatafora J."/>
            <person name="Crous P."/>
            <person name="Grigoriev I."/>
        </authorList>
    </citation>
    <scope>NUCLEOTIDE SEQUENCE</scope>
    <source>
        <strain evidence="7">ATCC 16933</strain>
    </source>
</reference>
<evidence type="ECO:0000256" key="4">
    <source>
        <dbReference type="ARBA" id="ARBA00039318"/>
    </source>
</evidence>
<dbReference type="InterPro" id="IPR014721">
    <property type="entry name" value="Ribsml_uS5_D2-typ_fold_subgr"/>
</dbReference>
<dbReference type="SUPFAM" id="SSF54211">
    <property type="entry name" value="Ribosomal protein S5 domain 2-like"/>
    <property type="match status" value="1"/>
</dbReference>
<keyword evidence="3" id="KW-0687">Ribonucleoprotein</keyword>
<dbReference type="OrthoDB" id="10254627at2759"/>
<proteinExistence type="inferred from homology"/>
<dbReference type="AlphaFoldDB" id="A0A6A6PDF9"/>
<evidence type="ECO:0000256" key="6">
    <source>
        <dbReference type="SAM" id="MobiDB-lite"/>
    </source>
</evidence>